<dbReference type="SUPFAM" id="SSF46689">
    <property type="entry name" value="Homeodomain-like"/>
    <property type="match status" value="1"/>
</dbReference>
<evidence type="ECO:0000256" key="1">
    <source>
        <dbReference type="ARBA" id="ARBA00023015"/>
    </source>
</evidence>
<dbReference type="GO" id="GO:0003700">
    <property type="term" value="F:DNA-binding transcription factor activity"/>
    <property type="evidence" value="ECO:0007669"/>
    <property type="project" value="TreeGrafter"/>
</dbReference>
<dbReference type="EMBL" id="SMFZ01000001">
    <property type="protein sequence ID" value="TCK27386.1"/>
    <property type="molecule type" value="Genomic_DNA"/>
</dbReference>
<evidence type="ECO:0000256" key="3">
    <source>
        <dbReference type="ARBA" id="ARBA00023163"/>
    </source>
</evidence>
<accession>A0A4V6NDK6</accession>
<sequence>MREELLNAVIEHAADHGIADRSLRTIADAIGTSHRMLIYHFGSREGLLAAVVAAVEAGQREVLAELDRSGHDDPHEVGMHFWSLVTGPAMRYGPLFFELATHAMQRRPHAESMRAEMVEPWLEPLTRLMVRGGDDPRRARIHARLALATSRGLLHDALVTGDLDAANEAMAEFTDAMLASVRTDESRATSRPATPSGD</sequence>
<keyword evidence="1" id="KW-0805">Transcription regulation</keyword>
<dbReference type="InterPro" id="IPR009057">
    <property type="entry name" value="Homeodomain-like_sf"/>
</dbReference>
<dbReference type="PANTHER" id="PTHR30055:SF234">
    <property type="entry name" value="HTH-TYPE TRANSCRIPTIONAL REGULATOR BETI"/>
    <property type="match status" value="1"/>
</dbReference>
<keyword evidence="3" id="KW-0804">Transcription</keyword>
<dbReference type="Pfam" id="PF00440">
    <property type="entry name" value="TetR_N"/>
    <property type="match status" value="1"/>
</dbReference>
<dbReference type="AlphaFoldDB" id="A0A4V6NDK6"/>
<comment type="caution">
    <text evidence="6">The sequence shown here is derived from an EMBL/GenBank/DDBJ whole genome shotgun (WGS) entry which is preliminary data.</text>
</comment>
<protein>
    <submittedName>
        <fullName evidence="6">TetR family transcriptional regulator</fullName>
    </submittedName>
</protein>
<reference evidence="6 7" key="1">
    <citation type="submission" date="2019-03" db="EMBL/GenBank/DDBJ databases">
        <title>Sequencing the genomes of 1000 actinobacteria strains.</title>
        <authorList>
            <person name="Klenk H.-P."/>
        </authorList>
    </citation>
    <scope>NUCLEOTIDE SEQUENCE [LARGE SCALE GENOMIC DNA]</scope>
    <source>
        <strain evidence="6 7">DSM 44969</strain>
    </source>
</reference>
<dbReference type="GO" id="GO:0000976">
    <property type="term" value="F:transcription cis-regulatory region binding"/>
    <property type="evidence" value="ECO:0007669"/>
    <property type="project" value="TreeGrafter"/>
</dbReference>
<evidence type="ECO:0000259" key="5">
    <source>
        <dbReference type="PROSITE" id="PS50977"/>
    </source>
</evidence>
<evidence type="ECO:0000256" key="4">
    <source>
        <dbReference type="PROSITE-ProRule" id="PRU00335"/>
    </source>
</evidence>
<keyword evidence="2 4" id="KW-0238">DNA-binding</keyword>
<evidence type="ECO:0000313" key="6">
    <source>
        <dbReference type="EMBL" id="TCK27386.1"/>
    </source>
</evidence>
<dbReference type="RefSeq" id="WP_132426060.1">
    <property type="nucleotide sequence ID" value="NZ_SMFZ01000001.1"/>
</dbReference>
<keyword evidence="7" id="KW-1185">Reference proteome</keyword>
<dbReference type="PROSITE" id="PS50977">
    <property type="entry name" value="HTH_TETR_2"/>
    <property type="match status" value="1"/>
</dbReference>
<name>A0A4V6NDK6_PSEEN</name>
<gene>
    <name evidence="6" type="ORF">EV378_3257</name>
</gene>
<dbReference type="PANTHER" id="PTHR30055">
    <property type="entry name" value="HTH-TYPE TRANSCRIPTIONAL REGULATOR RUTR"/>
    <property type="match status" value="1"/>
</dbReference>
<dbReference type="InterPro" id="IPR050109">
    <property type="entry name" value="HTH-type_TetR-like_transc_reg"/>
</dbReference>
<dbReference type="InterPro" id="IPR001647">
    <property type="entry name" value="HTH_TetR"/>
</dbReference>
<feature type="DNA-binding region" description="H-T-H motif" evidence="4">
    <location>
        <begin position="22"/>
        <end position="41"/>
    </location>
</feature>
<evidence type="ECO:0000256" key="2">
    <source>
        <dbReference type="ARBA" id="ARBA00023125"/>
    </source>
</evidence>
<feature type="domain" description="HTH tetR-type" evidence="5">
    <location>
        <begin position="1"/>
        <end position="59"/>
    </location>
</feature>
<dbReference type="Gene3D" id="1.10.357.10">
    <property type="entry name" value="Tetracycline Repressor, domain 2"/>
    <property type="match status" value="1"/>
</dbReference>
<dbReference type="OrthoDB" id="5177743at2"/>
<organism evidence="6 7">
    <name type="scientific">Pseudonocardia endophytica</name>
    <dbReference type="NCBI Taxonomy" id="401976"/>
    <lineage>
        <taxon>Bacteria</taxon>
        <taxon>Bacillati</taxon>
        <taxon>Actinomycetota</taxon>
        <taxon>Actinomycetes</taxon>
        <taxon>Pseudonocardiales</taxon>
        <taxon>Pseudonocardiaceae</taxon>
        <taxon>Pseudonocardia</taxon>
    </lineage>
</organism>
<proteinExistence type="predicted"/>
<dbReference type="Proteomes" id="UP000295560">
    <property type="component" value="Unassembled WGS sequence"/>
</dbReference>
<evidence type="ECO:0000313" key="7">
    <source>
        <dbReference type="Proteomes" id="UP000295560"/>
    </source>
</evidence>